<dbReference type="Proteomes" id="UP000694565">
    <property type="component" value="Unplaced"/>
</dbReference>
<comment type="similarity">
    <text evidence="2 13">Belongs to the type-B carboxylesterase/lipase family.</text>
</comment>
<dbReference type="GO" id="GO:0003990">
    <property type="term" value="F:acetylcholinesterase activity"/>
    <property type="evidence" value="ECO:0007669"/>
    <property type="project" value="TreeGrafter"/>
</dbReference>
<dbReference type="GO" id="GO:0006581">
    <property type="term" value="P:acetylcholine catabolic process"/>
    <property type="evidence" value="ECO:0007669"/>
    <property type="project" value="TreeGrafter"/>
</dbReference>
<keyword evidence="4" id="KW-0964">Secreted</keyword>
<feature type="active site" description="Charge relay system" evidence="12">
    <location>
        <position position="490"/>
    </location>
</feature>
<dbReference type="GeneTree" id="ENSGT00940000157637"/>
<dbReference type="PANTHER" id="PTHR43918">
    <property type="entry name" value="ACETYLCHOLINESTERASE"/>
    <property type="match status" value="1"/>
</dbReference>
<evidence type="ECO:0000256" key="3">
    <source>
        <dbReference type="ARBA" id="ARBA00022487"/>
    </source>
</evidence>
<evidence type="ECO:0000256" key="12">
    <source>
        <dbReference type="PIRSR" id="PIRSR600997-1"/>
    </source>
</evidence>
<accession>A0A8C2ZKZ1</accession>
<evidence type="ECO:0000256" key="1">
    <source>
        <dbReference type="ARBA" id="ARBA00004613"/>
    </source>
</evidence>
<keyword evidence="8" id="KW-0325">Glycoprotein</keyword>
<dbReference type="InterPro" id="IPR000997">
    <property type="entry name" value="Cholinesterase"/>
</dbReference>
<dbReference type="PROSITE" id="PS00941">
    <property type="entry name" value="CARBOXYLESTERASE_B_2"/>
    <property type="match status" value="1"/>
</dbReference>
<dbReference type="PRINTS" id="PR00878">
    <property type="entry name" value="CHOLNESTRASE"/>
</dbReference>
<dbReference type="FunFam" id="3.40.50.1820:FF:000029">
    <property type="entry name" value="Acetylcholinesterase"/>
    <property type="match status" value="1"/>
</dbReference>
<comment type="subunit">
    <text evidence="11">Homotetramer; disulfide-linked. Dimer of dimers.</text>
</comment>
<keyword evidence="6 13" id="KW-0378">Hydrolase</keyword>
<comment type="catalytic activity">
    <reaction evidence="9">
        <text>an acylcholine + H2O = a carboxylate + choline + H(+)</text>
        <dbReference type="Rhea" id="RHEA:21964"/>
        <dbReference type="ChEBI" id="CHEBI:15354"/>
        <dbReference type="ChEBI" id="CHEBI:15377"/>
        <dbReference type="ChEBI" id="CHEBI:15378"/>
        <dbReference type="ChEBI" id="CHEBI:29067"/>
        <dbReference type="ChEBI" id="CHEBI:35287"/>
        <dbReference type="EC" id="3.1.1.8"/>
    </reaction>
</comment>
<dbReference type="PANTHER" id="PTHR43918:SF5">
    <property type="entry name" value="CHOLINESTERASE"/>
    <property type="match status" value="1"/>
</dbReference>
<organism evidence="15 16">
    <name type="scientific">Cyclopterus lumpus</name>
    <name type="common">Lumpsucker</name>
    <dbReference type="NCBI Taxonomy" id="8103"/>
    <lineage>
        <taxon>Eukaryota</taxon>
        <taxon>Metazoa</taxon>
        <taxon>Chordata</taxon>
        <taxon>Craniata</taxon>
        <taxon>Vertebrata</taxon>
        <taxon>Euteleostomi</taxon>
        <taxon>Actinopterygii</taxon>
        <taxon>Neopterygii</taxon>
        <taxon>Teleostei</taxon>
        <taxon>Neoteleostei</taxon>
        <taxon>Acanthomorphata</taxon>
        <taxon>Eupercaria</taxon>
        <taxon>Perciformes</taxon>
        <taxon>Cottioidei</taxon>
        <taxon>Cottales</taxon>
        <taxon>Cyclopteridae</taxon>
        <taxon>Cyclopterus</taxon>
    </lineage>
</organism>
<dbReference type="Gene3D" id="3.40.50.1820">
    <property type="entry name" value="alpha/beta hydrolase"/>
    <property type="match status" value="1"/>
</dbReference>
<evidence type="ECO:0000313" key="16">
    <source>
        <dbReference type="Proteomes" id="UP000694565"/>
    </source>
</evidence>
<dbReference type="InterPro" id="IPR019819">
    <property type="entry name" value="Carboxylesterase_B_CS"/>
</dbReference>
<dbReference type="EC" id="3.1.1.-" evidence="13"/>
<evidence type="ECO:0000256" key="10">
    <source>
        <dbReference type="ARBA" id="ARBA00037444"/>
    </source>
</evidence>
<evidence type="ECO:0000256" key="13">
    <source>
        <dbReference type="RuleBase" id="RU361235"/>
    </source>
</evidence>
<evidence type="ECO:0000313" key="15">
    <source>
        <dbReference type="Ensembl" id="ENSCLMP00005029138.1"/>
    </source>
</evidence>
<keyword evidence="13" id="KW-0732">Signal</keyword>
<evidence type="ECO:0000256" key="8">
    <source>
        <dbReference type="ARBA" id="ARBA00023180"/>
    </source>
</evidence>
<evidence type="ECO:0000256" key="6">
    <source>
        <dbReference type="ARBA" id="ARBA00022801"/>
    </source>
</evidence>
<dbReference type="PROSITE" id="PS00122">
    <property type="entry name" value="CARBOXYLESTERASE_B_1"/>
    <property type="match status" value="1"/>
</dbReference>
<reference evidence="15" key="2">
    <citation type="submission" date="2025-09" db="UniProtKB">
        <authorList>
            <consortium name="Ensembl"/>
        </authorList>
    </citation>
    <scope>IDENTIFICATION</scope>
</reference>
<feature type="active site" description="Acyl-ester intermediate" evidence="12">
    <location>
        <position position="230"/>
    </location>
</feature>
<keyword evidence="5" id="KW-0597">Phosphoprotein</keyword>
<dbReference type="InterPro" id="IPR019826">
    <property type="entry name" value="Carboxylesterase_B_AS"/>
</dbReference>
<name>A0A8C2ZKZ1_CYCLU</name>
<dbReference type="AlphaFoldDB" id="A0A8C2ZKZ1"/>
<dbReference type="Pfam" id="PF00135">
    <property type="entry name" value="COesterase"/>
    <property type="match status" value="1"/>
</dbReference>
<proteinExistence type="inferred from homology"/>
<dbReference type="InterPro" id="IPR050654">
    <property type="entry name" value="AChE-related_enzymes"/>
</dbReference>
<keyword evidence="3" id="KW-0719">Serine esterase</keyword>
<dbReference type="InterPro" id="IPR029058">
    <property type="entry name" value="AB_hydrolase_fold"/>
</dbReference>
<evidence type="ECO:0000256" key="9">
    <source>
        <dbReference type="ARBA" id="ARBA00036543"/>
    </source>
</evidence>
<comment type="subcellular location">
    <subcellularLocation>
        <location evidence="1">Secreted</location>
    </subcellularLocation>
</comment>
<dbReference type="GO" id="GO:0005615">
    <property type="term" value="C:extracellular space"/>
    <property type="evidence" value="ECO:0007669"/>
    <property type="project" value="TreeGrafter"/>
</dbReference>
<feature type="active site" description="Charge relay system" evidence="12">
    <location>
        <position position="357"/>
    </location>
</feature>
<reference evidence="15" key="1">
    <citation type="submission" date="2025-08" db="UniProtKB">
        <authorList>
            <consortium name="Ensembl"/>
        </authorList>
    </citation>
    <scope>IDENTIFICATION</scope>
</reference>
<dbReference type="GO" id="GO:0019695">
    <property type="term" value="P:choline metabolic process"/>
    <property type="evidence" value="ECO:0007669"/>
    <property type="project" value="TreeGrafter"/>
</dbReference>
<evidence type="ECO:0000256" key="4">
    <source>
        <dbReference type="ARBA" id="ARBA00022525"/>
    </source>
</evidence>
<sequence length="617" mass="69036">MAKFSPCTRFTLLLLLPHFLSASPVTSDDLLIDTGNGKVQGKLLSVLGGNVRAFLGIPYGKPPVGKLRFSPPEPAESWEGVRDATQFPNSCYQVLDNTFPGFQGSEMWNPNTPLSEDCLYLNVWTPRFNKTEPKPSPLAHVLVWIYGGGFSSGTSSLDLYDGRFLSKSEDVIIVSMNYRLGALGFLTTPADKNVPGNAGLMDQRLALQWVAKNIAAFGGDSTKVTLFGESAGSASVGFHLLSAGSQSLFQRAVMQSGSPNAPWAKLSQNEAWHRSTMLAKLLGCPESSPSDMKACLQQADPMELTLKQYDVIIWPSLIGIPFGPYVDGYFLQDTVEASLSTGKLPKKDVLFGINKDEGSYFLVYGIPGFNNTGQSLITRDEFLKGVSISMKDASDATRDMATFHYTDWTDENNRMKTRDSLGSLVGDKMIVCPVLEFARRGLHFLMQVSSIVFVHLCITRYSQRGGKTFLYSFDHRSSINAWPEWMGAMHGYEIEFVFGMPLNASLGYTKNEVNMTKKFMKHWANFARTGNPGIDGDNWPTFTPEQQEYVTLNTNHPERKRMLRAKECQLWNTFLPKWRLVEFFFWSCKKSIYFAQKNCTGYIPYLQNTNIDNLYNL</sequence>
<dbReference type="InterPro" id="IPR002018">
    <property type="entry name" value="CarbesteraseB"/>
</dbReference>
<dbReference type="GO" id="GO:0005886">
    <property type="term" value="C:plasma membrane"/>
    <property type="evidence" value="ECO:0007669"/>
    <property type="project" value="TreeGrafter"/>
</dbReference>
<feature type="signal peptide" evidence="13">
    <location>
        <begin position="1"/>
        <end position="22"/>
    </location>
</feature>
<evidence type="ECO:0000256" key="7">
    <source>
        <dbReference type="ARBA" id="ARBA00023157"/>
    </source>
</evidence>
<evidence type="ECO:0000256" key="2">
    <source>
        <dbReference type="ARBA" id="ARBA00005964"/>
    </source>
</evidence>
<dbReference type="SUPFAM" id="SSF53474">
    <property type="entry name" value="alpha/beta-Hydrolases"/>
    <property type="match status" value="1"/>
</dbReference>
<comment type="function">
    <text evidence="10">Esterase with broad substrate specificity. Contributes to the inactivation of the neurotransmitter acetylcholine. Can degrade neurotoxic organophosphate esters.</text>
</comment>
<evidence type="ECO:0000259" key="14">
    <source>
        <dbReference type="Pfam" id="PF00135"/>
    </source>
</evidence>
<feature type="domain" description="Carboxylesterase type B" evidence="14">
    <location>
        <begin position="30"/>
        <end position="571"/>
    </location>
</feature>
<keyword evidence="16" id="KW-1185">Reference proteome</keyword>
<dbReference type="CDD" id="cd00312">
    <property type="entry name" value="Esterase_lipase"/>
    <property type="match status" value="1"/>
</dbReference>
<evidence type="ECO:0000256" key="5">
    <source>
        <dbReference type="ARBA" id="ARBA00022553"/>
    </source>
</evidence>
<protein>
    <recommendedName>
        <fullName evidence="13">Carboxylic ester hydrolase</fullName>
        <ecNumber evidence="13">3.1.1.-</ecNumber>
    </recommendedName>
</protein>
<feature type="chain" id="PRO_5034294369" description="Carboxylic ester hydrolase" evidence="13">
    <location>
        <begin position="23"/>
        <end position="617"/>
    </location>
</feature>
<evidence type="ECO:0000256" key="11">
    <source>
        <dbReference type="ARBA" id="ARBA00038819"/>
    </source>
</evidence>
<dbReference type="Ensembl" id="ENSCLMT00005030460.1">
    <property type="protein sequence ID" value="ENSCLMP00005029138.1"/>
    <property type="gene ID" value="ENSCLMG00005014170.1"/>
</dbReference>
<keyword evidence="7" id="KW-1015">Disulfide bond</keyword>